<dbReference type="Gene3D" id="1.10.10.1450">
    <property type="match status" value="1"/>
</dbReference>
<dbReference type="Pfam" id="PF17906">
    <property type="entry name" value="HTH_48"/>
    <property type="match status" value="1"/>
</dbReference>
<dbReference type="Gene3D" id="3.30.420.10">
    <property type="entry name" value="Ribonuclease H-like superfamily/Ribonuclease H"/>
    <property type="match status" value="1"/>
</dbReference>
<dbReference type="InterPro" id="IPR036397">
    <property type="entry name" value="RNaseH_sf"/>
</dbReference>
<dbReference type="Proteomes" id="UP001458880">
    <property type="component" value="Unassembled WGS sequence"/>
</dbReference>
<dbReference type="AlphaFoldDB" id="A0AAW1LZW8"/>
<evidence type="ECO:0000313" key="4">
    <source>
        <dbReference type="Proteomes" id="UP001458880"/>
    </source>
</evidence>
<gene>
    <name evidence="3" type="ORF">QE152_g9342</name>
</gene>
<dbReference type="PANTHER" id="PTHR46060:SF1">
    <property type="entry name" value="MARINER MOS1 TRANSPOSASE-LIKE PROTEIN"/>
    <property type="match status" value="1"/>
</dbReference>
<dbReference type="InterPro" id="IPR052709">
    <property type="entry name" value="Transposase-MT_Hybrid"/>
</dbReference>
<keyword evidence="4" id="KW-1185">Reference proteome</keyword>
<dbReference type="GO" id="GO:0003676">
    <property type="term" value="F:nucleic acid binding"/>
    <property type="evidence" value="ECO:0007669"/>
    <property type="project" value="InterPro"/>
</dbReference>
<evidence type="ECO:0000259" key="2">
    <source>
        <dbReference type="Pfam" id="PF17906"/>
    </source>
</evidence>
<evidence type="ECO:0000313" key="3">
    <source>
        <dbReference type="EMBL" id="KAK9739062.1"/>
    </source>
</evidence>
<sequence>MCACKRVVIQRLVGNQFILQPVERSHCGMKCHSAMEQSIRKTATETHGMLVQVYEREAVSRKCVYECIKRFREGKETTDAIGRQNPRNDRETATNAGTRSATDLCAEKLGISKDTMHTTVRDDLRKRKLCFRFMPYNLTEEQKAKRIKASGGFISMCDQDPFLLKTIVTGDETLCYRWCSPRPQTSRRQKSKVKTLLIAFFDNNGIVHRSNQ</sequence>
<feature type="domain" description="Mos1 transposase HTH" evidence="2">
    <location>
        <begin position="40"/>
        <end position="75"/>
    </location>
</feature>
<reference evidence="3 4" key="1">
    <citation type="journal article" date="2024" name="BMC Genomics">
        <title>De novo assembly and annotation of Popillia japonica's genome with initial clues to its potential as an invasive pest.</title>
        <authorList>
            <person name="Cucini C."/>
            <person name="Boschi S."/>
            <person name="Funari R."/>
            <person name="Cardaioli E."/>
            <person name="Iannotti N."/>
            <person name="Marturano G."/>
            <person name="Paoli F."/>
            <person name="Bruttini M."/>
            <person name="Carapelli A."/>
            <person name="Frati F."/>
            <person name="Nardi F."/>
        </authorList>
    </citation>
    <scope>NUCLEOTIDE SEQUENCE [LARGE SCALE GENOMIC DNA]</scope>
    <source>
        <strain evidence="3">DMR45628</strain>
    </source>
</reference>
<dbReference type="InterPro" id="IPR041426">
    <property type="entry name" value="Mos1_HTH"/>
</dbReference>
<comment type="caution">
    <text evidence="3">The sequence shown here is derived from an EMBL/GenBank/DDBJ whole genome shotgun (WGS) entry which is preliminary data.</text>
</comment>
<evidence type="ECO:0000256" key="1">
    <source>
        <dbReference type="SAM" id="MobiDB-lite"/>
    </source>
</evidence>
<proteinExistence type="predicted"/>
<name>A0AAW1LZW8_POPJA</name>
<protein>
    <recommendedName>
        <fullName evidence="2">Mos1 transposase HTH domain-containing protein</fullName>
    </recommendedName>
</protein>
<dbReference type="EMBL" id="JASPKY010000079">
    <property type="protein sequence ID" value="KAK9739062.1"/>
    <property type="molecule type" value="Genomic_DNA"/>
</dbReference>
<accession>A0AAW1LZW8</accession>
<organism evidence="3 4">
    <name type="scientific">Popillia japonica</name>
    <name type="common">Japanese beetle</name>
    <dbReference type="NCBI Taxonomy" id="7064"/>
    <lineage>
        <taxon>Eukaryota</taxon>
        <taxon>Metazoa</taxon>
        <taxon>Ecdysozoa</taxon>
        <taxon>Arthropoda</taxon>
        <taxon>Hexapoda</taxon>
        <taxon>Insecta</taxon>
        <taxon>Pterygota</taxon>
        <taxon>Neoptera</taxon>
        <taxon>Endopterygota</taxon>
        <taxon>Coleoptera</taxon>
        <taxon>Polyphaga</taxon>
        <taxon>Scarabaeiformia</taxon>
        <taxon>Scarabaeidae</taxon>
        <taxon>Rutelinae</taxon>
        <taxon>Popillia</taxon>
    </lineage>
</organism>
<dbReference type="PANTHER" id="PTHR46060">
    <property type="entry name" value="MARINER MOS1 TRANSPOSASE-LIKE PROTEIN"/>
    <property type="match status" value="1"/>
</dbReference>
<feature type="region of interest" description="Disordered" evidence="1">
    <location>
        <begin position="78"/>
        <end position="97"/>
    </location>
</feature>